<keyword evidence="6" id="KW-1185">Reference proteome</keyword>
<sequence length="327" mass="35924">MMTDAGAEPLHRFPVFRTSNPEELRHFGSTLFGAARIDLGETDRFEARVNLITLPEIGLAFGATSCDLAADHFAADFIRLQIALKGRATTAAVGVTTDISQRQLAITPSGTASRTVCEAGHERLTLRLNQGALLQKMTALIGVKPRGELAFQSAIGADQPYAQGLCQLLQFLSRQLDSTASRLPVAACHELEQAVQIAFLWASHHSFSHLLERQEKQPASRVVRRLEDFIEANWQGAITIDRLVAEAGVSARSIFRAFDRSRGYSPMAFAKSIRLRRAREALMSGEPGISVTAIAFKCNFASPGHFARDYREAFGELPSETIARTRR</sequence>
<dbReference type="PANTHER" id="PTHR46796">
    <property type="entry name" value="HTH-TYPE TRANSCRIPTIONAL ACTIVATOR RHAS-RELATED"/>
    <property type="match status" value="1"/>
</dbReference>
<dbReference type="PROSITE" id="PS00041">
    <property type="entry name" value="HTH_ARAC_FAMILY_1"/>
    <property type="match status" value="1"/>
</dbReference>
<dbReference type="GO" id="GO:0043565">
    <property type="term" value="F:sequence-specific DNA binding"/>
    <property type="evidence" value="ECO:0007669"/>
    <property type="project" value="InterPro"/>
</dbReference>
<dbReference type="InterPro" id="IPR035418">
    <property type="entry name" value="AraC-bd_2"/>
</dbReference>
<name>A0A975S017_9BRAD</name>
<evidence type="ECO:0000259" key="4">
    <source>
        <dbReference type="PROSITE" id="PS01124"/>
    </source>
</evidence>
<dbReference type="GO" id="GO:0003700">
    <property type="term" value="F:DNA-binding transcription factor activity"/>
    <property type="evidence" value="ECO:0007669"/>
    <property type="project" value="InterPro"/>
</dbReference>
<dbReference type="InterPro" id="IPR018060">
    <property type="entry name" value="HTH_AraC"/>
</dbReference>
<accession>A0A975S017</accession>
<dbReference type="Proteomes" id="UP000676951">
    <property type="component" value="Chromosome"/>
</dbReference>
<evidence type="ECO:0000256" key="1">
    <source>
        <dbReference type="ARBA" id="ARBA00023015"/>
    </source>
</evidence>
<dbReference type="InterPro" id="IPR018062">
    <property type="entry name" value="HTH_AraC-typ_CS"/>
</dbReference>
<feature type="domain" description="HTH araC/xylS-type" evidence="4">
    <location>
        <begin position="224"/>
        <end position="324"/>
    </location>
</feature>
<dbReference type="SUPFAM" id="SSF46689">
    <property type="entry name" value="Homeodomain-like"/>
    <property type="match status" value="2"/>
</dbReference>
<reference evidence="5 6" key="1">
    <citation type="submission" date="2021-06" db="EMBL/GenBank/DDBJ databases">
        <title>Bradyrhizobium sp. S2-11-4 Genome sequencing.</title>
        <authorList>
            <person name="Jin L."/>
        </authorList>
    </citation>
    <scope>NUCLEOTIDE SEQUENCE [LARGE SCALE GENOMIC DNA]</scope>
    <source>
        <strain evidence="5 6">S2-11-4</strain>
    </source>
</reference>
<dbReference type="Pfam" id="PF12833">
    <property type="entry name" value="HTH_18"/>
    <property type="match status" value="1"/>
</dbReference>
<dbReference type="EMBL" id="CP076136">
    <property type="protein sequence ID" value="QWG25813.1"/>
    <property type="molecule type" value="Genomic_DNA"/>
</dbReference>
<dbReference type="AlphaFoldDB" id="A0A975S017"/>
<evidence type="ECO:0000313" key="5">
    <source>
        <dbReference type="EMBL" id="QWG25813.1"/>
    </source>
</evidence>
<gene>
    <name evidence="5" type="ORF">KMZ93_02695</name>
</gene>
<dbReference type="InterPro" id="IPR009057">
    <property type="entry name" value="Homeodomain-like_sf"/>
</dbReference>
<keyword evidence="3" id="KW-0804">Transcription</keyword>
<protein>
    <submittedName>
        <fullName evidence="5">AraC family transcriptional regulator</fullName>
    </submittedName>
</protein>
<evidence type="ECO:0000256" key="3">
    <source>
        <dbReference type="ARBA" id="ARBA00023163"/>
    </source>
</evidence>
<dbReference type="PROSITE" id="PS01124">
    <property type="entry name" value="HTH_ARAC_FAMILY_2"/>
    <property type="match status" value="1"/>
</dbReference>
<keyword evidence="2" id="KW-0238">DNA-binding</keyword>
<evidence type="ECO:0000256" key="2">
    <source>
        <dbReference type="ARBA" id="ARBA00023125"/>
    </source>
</evidence>
<keyword evidence="1" id="KW-0805">Transcription regulation</keyword>
<dbReference type="Pfam" id="PF14525">
    <property type="entry name" value="AraC_binding_2"/>
    <property type="match status" value="1"/>
</dbReference>
<dbReference type="PANTHER" id="PTHR46796:SF6">
    <property type="entry name" value="ARAC SUBFAMILY"/>
    <property type="match status" value="1"/>
</dbReference>
<evidence type="ECO:0000313" key="6">
    <source>
        <dbReference type="Proteomes" id="UP000676951"/>
    </source>
</evidence>
<dbReference type="InterPro" id="IPR050204">
    <property type="entry name" value="AraC_XylS_family_regulators"/>
</dbReference>
<dbReference type="Gene3D" id="1.10.10.60">
    <property type="entry name" value="Homeodomain-like"/>
    <property type="match status" value="1"/>
</dbReference>
<dbReference type="SMART" id="SM00342">
    <property type="entry name" value="HTH_ARAC"/>
    <property type="match status" value="1"/>
</dbReference>
<proteinExistence type="predicted"/>
<organism evidence="5 6">
    <name type="scientific">Bradyrhizobium sediminis</name>
    <dbReference type="NCBI Taxonomy" id="2840469"/>
    <lineage>
        <taxon>Bacteria</taxon>
        <taxon>Pseudomonadati</taxon>
        <taxon>Pseudomonadota</taxon>
        <taxon>Alphaproteobacteria</taxon>
        <taxon>Hyphomicrobiales</taxon>
        <taxon>Nitrobacteraceae</taxon>
        <taxon>Bradyrhizobium</taxon>
    </lineage>
</organism>